<keyword evidence="14" id="KW-0496">Mitochondrion</keyword>
<feature type="transmembrane region" description="Helical" evidence="18">
    <location>
        <begin position="177"/>
        <end position="201"/>
    </location>
</feature>
<evidence type="ECO:0000256" key="18">
    <source>
        <dbReference type="SAM" id="Phobius"/>
    </source>
</evidence>
<evidence type="ECO:0000256" key="4">
    <source>
        <dbReference type="ARBA" id="ARBA00004472"/>
    </source>
</evidence>
<reference evidence="20 21" key="1">
    <citation type="journal article" date="2018" name="BMC Genomics">
        <title>The genome of Naegleria lovaniensis, the basis for a comparative approach to unravel pathogenicity factors of the human pathogenic amoeba N. fowleri.</title>
        <authorList>
            <person name="Liechti N."/>
            <person name="Schurch N."/>
            <person name="Bruggmann R."/>
            <person name="Wittwer M."/>
        </authorList>
    </citation>
    <scope>NUCLEOTIDE SEQUENCE [LARGE SCALE GENOMIC DNA]</scope>
    <source>
        <strain evidence="20 21">ATCC 30569</strain>
    </source>
</reference>
<dbReference type="Pfam" id="PF09451">
    <property type="entry name" value="ATG27"/>
    <property type="match status" value="1"/>
</dbReference>
<evidence type="ECO:0000256" key="5">
    <source>
        <dbReference type="ARBA" id="ARBA00005363"/>
    </source>
</evidence>
<evidence type="ECO:0000256" key="12">
    <source>
        <dbReference type="ARBA" id="ARBA00023006"/>
    </source>
</evidence>
<gene>
    <name evidence="20" type="ORF">C9374_010309</name>
</gene>
<dbReference type="GeneID" id="68102763"/>
<dbReference type="GO" id="GO:0031966">
    <property type="term" value="C:mitochondrial membrane"/>
    <property type="evidence" value="ECO:0007669"/>
    <property type="project" value="UniProtKB-SubCell"/>
</dbReference>
<evidence type="ECO:0000256" key="9">
    <source>
        <dbReference type="ARBA" id="ARBA00022729"/>
    </source>
</evidence>
<dbReference type="PANTHER" id="PTHR15071">
    <property type="entry name" value="MANNOSE-6-PHOSPHATE RECEPTOR FAMILY MEMBER"/>
    <property type="match status" value="1"/>
</dbReference>
<dbReference type="PROSITE" id="PS51914">
    <property type="entry name" value="MRH"/>
    <property type="match status" value="1"/>
</dbReference>
<evidence type="ECO:0000256" key="8">
    <source>
        <dbReference type="ARBA" id="ARBA00022692"/>
    </source>
</evidence>
<dbReference type="GO" id="GO:0010008">
    <property type="term" value="C:endosome membrane"/>
    <property type="evidence" value="ECO:0007669"/>
    <property type="project" value="UniProtKB-SubCell"/>
</dbReference>
<dbReference type="InterPro" id="IPR018939">
    <property type="entry name" value="Autophagy-rel_prot_27"/>
</dbReference>
<evidence type="ECO:0000256" key="1">
    <source>
        <dbReference type="ARBA" id="ARBA00004304"/>
    </source>
</evidence>
<dbReference type="SUPFAM" id="SSF50911">
    <property type="entry name" value="Mannose 6-phosphate receptor domain"/>
    <property type="match status" value="1"/>
</dbReference>
<evidence type="ECO:0000256" key="11">
    <source>
        <dbReference type="ARBA" id="ARBA00022989"/>
    </source>
</evidence>
<dbReference type="Proteomes" id="UP000816034">
    <property type="component" value="Unassembled WGS sequence"/>
</dbReference>
<evidence type="ECO:0000256" key="7">
    <source>
        <dbReference type="ARBA" id="ARBA00022448"/>
    </source>
</evidence>
<proteinExistence type="inferred from homology"/>
<dbReference type="InterPro" id="IPR009011">
    <property type="entry name" value="Man6P_isomerase_rcpt-bd_dom_sf"/>
</dbReference>
<evidence type="ECO:0000256" key="15">
    <source>
        <dbReference type="ARBA" id="ARBA00023136"/>
    </source>
</evidence>
<dbReference type="Gene3D" id="2.70.130.10">
    <property type="entry name" value="Mannose-6-phosphate receptor binding domain"/>
    <property type="match status" value="1"/>
</dbReference>
<evidence type="ECO:0000256" key="16">
    <source>
        <dbReference type="ARBA" id="ARBA00023157"/>
    </source>
</evidence>
<sequence>MILNMMIHFSHQQSTQPFCIFKLPDGRVIDLNRATRPDSDYHVYNAQLNYDFYVNLCKDASVPCNGQNYAGVATYTRGSELMCGTYMAGKSIADNYQISLIDSSKPELGVTVQVNNGERFMNKQESMKITMNCKPNGDPVKSFSFLGEVTTQTSISYEFTMDTPHSCIVEDVPLGGLGYFGLTMLIIFILFLLYFIIGYFLNTLVLKKSEGWGISQLPQFEFWKNVLLLSWEGILLIKDGIQLVIFKYILKRSVYNAI</sequence>
<evidence type="ECO:0000313" key="21">
    <source>
        <dbReference type="Proteomes" id="UP000816034"/>
    </source>
</evidence>
<keyword evidence="13" id="KW-0333">Golgi apparatus</keyword>
<dbReference type="GO" id="GO:0006914">
    <property type="term" value="P:autophagy"/>
    <property type="evidence" value="ECO:0007669"/>
    <property type="project" value="UniProtKB-KW"/>
</dbReference>
<protein>
    <recommendedName>
        <fullName evidence="6">Autophagy-related protein 27</fullName>
    </recommendedName>
</protein>
<evidence type="ECO:0000256" key="13">
    <source>
        <dbReference type="ARBA" id="ARBA00023034"/>
    </source>
</evidence>
<evidence type="ECO:0000256" key="14">
    <source>
        <dbReference type="ARBA" id="ARBA00023128"/>
    </source>
</evidence>
<feature type="domain" description="MRH" evidence="19">
    <location>
        <begin position="17"/>
        <end position="169"/>
    </location>
</feature>
<dbReference type="InterPro" id="IPR044865">
    <property type="entry name" value="MRH_dom"/>
</dbReference>
<dbReference type="PANTHER" id="PTHR15071:SF0">
    <property type="entry name" value="MANNOSE 6-PHOSPHATE RECEPTOR-LIKE PROTEIN 1"/>
    <property type="match status" value="1"/>
</dbReference>
<keyword evidence="16" id="KW-1015">Disulfide bond</keyword>
<keyword evidence="7" id="KW-0813">Transport</keyword>
<evidence type="ECO:0000313" key="20">
    <source>
        <dbReference type="EMBL" id="KAG2374935.1"/>
    </source>
</evidence>
<keyword evidence="10" id="KW-0653">Protein transport</keyword>
<evidence type="ECO:0000256" key="10">
    <source>
        <dbReference type="ARBA" id="ARBA00022927"/>
    </source>
</evidence>
<evidence type="ECO:0000256" key="17">
    <source>
        <dbReference type="ARBA" id="ARBA00023329"/>
    </source>
</evidence>
<comment type="caution">
    <text evidence="20">The sequence shown here is derived from an EMBL/GenBank/DDBJ whole genome shotgun (WGS) entry which is preliminary data.</text>
</comment>
<keyword evidence="21" id="KW-1185">Reference proteome</keyword>
<keyword evidence="17" id="KW-0968">Cytoplasmic vesicle</keyword>
<dbReference type="GO" id="GO:0000139">
    <property type="term" value="C:Golgi membrane"/>
    <property type="evidence" value="ECO:0007669"/>
    <property type="project" value="UniProtKB-SubCell"/>
</dbReference>
<keyword evidence="9" id="KW-0732">Signal</keyword>
<evidence type="ECO:0000256" key="3">
    <source>
        <dbReference type="ARBA" id="ARBA00004394"/>
    </source>
</evidence>
<dbReference type="EMBL" id="PYSW02000041">
    <property type="protein sequence ID" value="KAG2374935.1"/>
    <property type="molecule type" value="Genomic_DNA"/>
</dbReference>
<evidence type="ECO:0000256" key="6">
    <source>
        <dbReference type="ARBA" id="ARBA00013776"/>
    </source>
</evidence>
<dbReference type="RefSeq" id="XP_044544109.1">
    <property type="nucleotide sequence ID" value="XM_044685839.1"/>
</dbReference>
<accession>A0AA88GGA2</accession>
<evidence type="ECO:0000259" key="19">
    <source>
        <dbReference type="PROSITE" id="PS51914"/>
    </source>
</evidence>
<comment type="subcellular location">
    <subcellularLocation>
        <location evidence="2">Cytoplasmic vesicle membrane</location>
        <topology evidence="2">Single-pass type I membrane protein</topology>
    </subcellularLocation>
    <subcellularLocation>
        <location evidence="3">Golgi apparatus membrane</location>
    </subcellularLocation>
    <subcellularLocation>
        <location evidence="1">Mitochondrion membrane</location>
        <topology evidence="1">Single-pass membrane protein</topology>
    </subcellularLocation>
    <subcellularLocation>
        <location evidence="4">Preautophagosomal structure membrane</location>
        <topology evidence="4">Single-pass type I membrane protein</topology>
    </subcellularLocation>
</comment>
<evidence type="ECO:0000256" key="2">
    <source>
        <dbReference type="ARBA" id="ARBA00004358"/>
    </source>
</evidence>
<dbReference type="AlphaFoldDB" id="A0AA88GGA2"/>
<keyword evidence="12" id="KW-0072">Autophagy</keyword>
<keyword evidence="11 18" id="KW-1133">Transmembrane helix</keyword>
<comment type="similarity">
    <text evidence="5">Belongs to the ATG27 family.</text>
</comment>
<dbReference type="GO" id="GO:0015031">
    <property type="term" value="P:protein transport"/>
    <property type="evidence" value="ECO:0007669"/>
    <property type="project" value="UniProtKB-KW"/>
</dbReference>
<keyword evidence="15 18" id="KW-0472">Membrane</keyword>
<organism evidence="20 21">
    <name type="scientific">Naegleria lovaniensis</name>
    <name type="common">Amoeba</name>
    <dbReference type="NCBI Taxonomy" id="51637"/>
    <lineage>
        <taxon>Eukaryota</taxon>
        <taxon>Discoba</taxon>
        <taxon>Heterolobosea</taxon>
        <taxon>Tetramitia</taxon>
        <taxon>Eutetramitia</taxon>
        <taxon>Vahlkampfiidae</taxon>
        <taxon>Naegleria</taxon>
    </lineage>
</organism>
<dbReference type="GO" id="GO:0034045">
    <property type="term" value="C:phagophore assembly site membrane"/>
    <property type="evidence" value="ECO:0007669"/>
    <property type="project" value="UniProtKB-SubCell"/>
</dbReference>
<name>A0AA88GGA2_NAELO</name>
<keyword evidence="8 18" id="KW-0812">Transmembrane</keyword>